<sequence length="204" mass="22687">MEVSEDLPDLLDHFLELEDDERKLLLVDLAAAPADPLIRQLNEMSVMDLPNDTGRKTLSALLRGTSLPDAKFFHPMCTASLRNEILGLLEWYRIASPNTKAEVTSVMYDPGLDVLVVEVYQRVHVRFTPFGSAVGRLNVRLQLREVEGLHYIAIEEDLLHPGDAMTFLAPRLLPLANLFLKLGSIVSNLNAGVCRMLGITGGWP</sequence>
<dbReference type="OrthoDB" id="2344312at2759"/>
<proteinExistence type="predicted"/>
<evidence type="ECO:0000313" key="2">
    <source>
        <dbReference type="EMBL" id="KIJ59872.1"/>
    </source>
</evidence>
<dbReference type="EMBL" id="KN839879">
    <property type="protein sequence ID" value="KIJ59872.1"/>
    <property type="molecule type" value="Genomic_DNA"/>
</dbReference>
<dbReference type="PANTHER" id="PTHR35393">
    <property type="entry name" value="CHROMOSOME 1, WHOLE GENOME SHOTGUN SEQUENCE"/>
    <property type="match status" value="1"/>
</dbReference>
<evidence type="ECO:0000259" key="1">
    <source>
        <dbReference type="Pfam" id="PF24840"/>
    </source>
</evidence>
<reference evidence="2 3" key="1">
    <citation type="submission" date="2014-04" db="EMBL/GenBank/DDBJ databases">
        <title>Evolutionary Origins and Diversification of the Mycorrhizal Mutualists.</title>
        <authorList>
            <consortium name="DOE Joint Genome Institute"/>
            <consortium name="Mycorrhizal Genomics Consortium"/>
            <person name="Kohler A."/>
            <person name="Kuo A."/>
            <person name="Nagy L.G."/>
            <person name="Floudas D."/>
            <person name="Copeland A."/>
            <person name="Barry K.W."/>
            <person name="Cichocki N."/>
            <person name="Veneault-Fourrey C."/>
            <person name="LaButti K."/>
            <person name="Lindquist E.A."/>
            <person name="Lipzen A."/>
            <person name="Lundell T."/>
            <person name="Morin E."/>
            <person name="Murat C."/>
            <person name="Riley R."/>
            <person name="Ohm R."/>
            <person name="Sun H."/>
            <person name="Tunlid A."/>
            <person name="Henrissat B."/>
            <person name="Grigoriev I.V."/>
            <person name="Hibbett D.S."/>
            <person name="Martin F."/>
        </authorList>
    </citation>
    <scope>NUCLEOTIDE SEQUENCE [LARGE SCALE GENOMIC DNA]</scope>
    <source>
        <strain evidence="2 3">MD-312</strain>
    </source>
</reference>
<organism evidence="2 3">
    <name type="scientific">Hydnomerulius pinastri MD-312</name>
    <dbReference type="NCBI Taxonomy" id="994086"/>
    <lineage>
        <taxon>Eukaryota</taxon>
        <taxon>Fungi</taxon>
        <taxon>Dikarya</taxon>
        <taxon>Basidiomycota</taxon>
        <taxon>Agaricomycotina</taxon>
        <taxon>Agaricomycetes</taxon>
        <taxon>Agaricomycetidae</taxon>
        <taxon>Boletales</taxon>
        <taxon>Boletales incertae sedis</taxon>
        <taxon>Leucogyrophana</taxon>
    </lineage>
</organism>
<dbReference type="PANTHER" id="PTHR35393:SF1">
    <property type="entry name" value="SNOAL-LIKE DOMAIN-CONTAINING PROTEIN"/>
    <property type="match status" value="1"/>
</dbReference>
<dbReference type="InterPro" id="IPR057514">
    <property type="entry name" value="NTF2_SigF"/>
</dbReference>
<gene>
    <name evidence="2" type="ORF">HYDPIDRAFT_32749</name>
</gene>
<feature type="domain" description="SigF-like NTF2-like" evidence="1">
    <location>
        <begin position="67"/>
        <end position="199"/>
    </location>
</feature>
<dbReference type="AlphaFoldDB" id="A0A0C9W9Z2"/>
<dbReference type="Pfam" id="PF24840">
    <property type="entry name" value="NTF2_SigF"/>
    <property type="match status" value="1"/>
</dbReference>
<keyword evidence="3" id="KW-1185">Reference proteome</keyword>
<name>A0A0C9W9Z2_9AGAM</name>
<accession>A0A0C9W9Z2</accession>
<dbReference type="Proteomes" id="UP000053820">
    <property type="component" value="Unassembled WGS sequence"/>
</dbReference>
<evidence type="ECO:0000313" key="3">
    <source>
        <dbReference type="Proteomes" id="UP000053820"/>
    </source>
</evidence>
<dbReference type="HOGENOM" id="CLU_079426_1_0_1"/>
<protein>
    <recommendedName>
        <fullName evidence="1">SigF-like NTF2-like domain-containing protein</fullName>
    </recommendedName>
</protein>